<dbReference type="SUPFAM" id="SSF54506">
    <property type="entry name" value="Diaminopimelate epimerase-like"/>
    <property type="match status" value="1"/>
</dbReference>
<organism evidence="1 2">
    <name type="scientific">Leucobacter massiliensis</name>
    <dbReference type="NCBI Taxonomy" id="1686285"/>
    <lineage>
        <taxon>Bacteria</taxon>
        <taxon>Bacillati</taxon>
        <taxon>Actinomycetota</taxon>
        <taxon>Actinomycetes</taxon>
        <taxon>Micrococcales</taxon>
        <taxon>Microbacteriaceae</taxon>
        <taxon>Leucobacter</taxon>
    </lineage>
</organism>
<comment type="caution">
    <text evidence="1">The sequence shown here is derived from an EMBL/GenBank/DDBJ whole genome shotgun (WGS) entry which is preliminary data.</text>
</comment>
<evidence type="ECO:0000313" key="2">
    <source>
        <dbReference type="Proteomes" id="UP000238650"/>
    </source>
</evidence>
<keyword evidence="2" id="KW-1185">Reference proteome</keyword>
<reference evidence="1 2" key="1">
    <citation type="journal article" date="2017" name="New Microbes New Infect">
        <title>Genome sequence of 'Leucobacter massiliensis' sp. nov. isolated from human pharynx after travel to the 2014 Hajj.</title>
        <authorList>
            <person name="Leangapichart T."/>
            <person name="Gautret P."/>
            <person name="Nguyen T.T."/>
            <person name="Armstrong N."/>
            <person name="Rolain J.M."/>
        </authorList>
    </citation>
    <scope>NUCLEOTIDE SEQUENCE [LARGE SCALE GENOMIC DNA]</scope>
    <source>
        <strain evidence="1 2">122RC15</strain>
    </source>
</reference>
<name>A0A2S9QLL9_9MICO</name>
<dbReference type="InterPro" id="IPR003719">
    <property type="entry name" value="Phenazine_PhzF-like"/>
</dbReference>
<dbReference type="AlphaFoldDB" id="A0A2S9QLL9"/>
<dbReference type="GO" id="GO:0003824">
    <property type="term" value="F:catalytic activity"/>
    <property type="evidence" value="ECO:0007669"/>
    <property type="project" value="InterPro"/>
</dbReference>
<protein>
    <recommendedName>
        <fullName evidence="3">Phenazine biosynthesis protein PhzF</fullName>
    </recommendedName>
</protein>
<accession>A0A2S9QLL9</accession>
<dbReference type="Pfam" id="PF02567">
    <property type="entry name" value="PhzC-PhzF"/>
    <property type="match status" value="1"/>
</dbReference>
<gene>
    <name evidence="1" type="ORF">B4915_11805</name>
</gene>
<evidence type="ECO:0000313" key="1">
    <source>
        <dbReference type="EMBL" id="PRI10485.1"/>
    </source>
</evidence>
<evidence type="ECO:0008006" key="3">
    <source>
        <dbReference type="Google" id="ProtNLM"/>
    </source>
</evidence>
<sequence length="171" mass="17892">MYRRKSQPAGDALAFRAPELLRAGPVDDSIFARACASIGVTPAQVLRAEWIDNGPGWIGLVLDSVDTVRSLTPNYEAMAGLAVGVLGIDATGSTDVEVRAFAPSIGEDPVTGSLNAAFAVWLTREGYLPANYTVRQGTALGRQGEVSITTDSQGIWVGGRSQTVVSGVISL</sequence>
<dbReference type="Proteomes" id="UP000238650">
    <property type="component" value="Unassembled WGS sequence"/>
</dbReference>
<proteinExistence type="predicted"/>
<dbReference type="EMBL" id="MWZD01000019">
    <property type="protein sequence ID" value="PRI10485.1"/>
    <property type="molecule type" value="Genomic_DNA"/>
</dbReference>
<dbReference type="Gene3D" id="3.10.310.10">
    <property type="entry name" value="Diaminopimelate Epimerase, Chain A, domain 1"/>
    <property type="match status" value="1"/>
</dbReference>